<gene>
    <name evidence="1" type="ORF">DES53_102612</name>
</gene>
<dbReference type="Proteomes" id="UP000253426">
    <property type="component" value="Unassembled WGS sequence"/>
</dbReference>
<protein>
    <submittedName>
        <fullName evidence="1">Uncharacterized protein</fullName>
    </submittedName>
</protein>
<dbReference type="PROSITE" id="PS51257">
    <property type="entry name" value="PROKAR_LIPOPROTEIN"/>
    <property type="match status" value="1"/>
</dbReference>
<dbReference type="AlphaFoldDB" id="A0A366HRV2"/>
<accession>A0A366HRV2</accession>
<keyword evidence="2" id="KW-1185">Reference proteome</keyword>
<sequence length="143" mass="15648">MRYVSLFLLSILTSCTITGDSKLNVQIIDKKTRKPVTGAPVTAKYLTKFPAPMAFPRVIKRTSDANGSVTFDKLADGSWDVYVLMEGGELQDTSFHIREGQLERGNILKRTKDGGSEGSVYGNPDATTTTPVSPVVFYGKLVR</sequence>
<evidence type="ECO:0000313" key="2">
    <source>
        <dbReference type="Proteomes" id="UP000253426"/>
    </source>
</evidence>
<proteinExistence type="predicted"/>
<dbReference type="EMBL" id="QNRR01000002">
    <property type="protein sequence ID" value="RBP46226.1"/>
    <property type="molecule type" value="Genomic_DNA"/>
</dbReference>
<name>A0A366HRV2_9BACT</name>
<reference evidence="1 2" key="1">
    <citation type="submission" date="2018-06" db="EMBL/GenBank/DDBJ databases">
        <title>Genomic Encyclopedia of Type Strains, Phase IV (KMG-IV): sequencing the most valuable type-strain genomes for metagenomic binning, comparative biology and taxonomic classification.</title>
        <authorList>
            <person name="Goeker M."/>
        </authorList>
    </citation>
    <scope>NUCLEOTIDE SEQUENCE [LARGE SCALE GENOMIC DNA]</scope>
    <source>
        <strain evidence="1 2">DSM 25532</strain>
    </source>
</reference>
<organism evidence="1 2">
    <name type="scientific">Roseimicrobium gellanilyticum</name>
    <dbReference type="NCBI Taxonomy" id="748857"/>
    <lineage>
        <taxon>Bacteria</taxon>
        <taxon>Pseudomonadati</taxon>
        <taxon>Verrucomicrobiota</taxon>
        <taxon>Verrucomicrobiia</taxon>
        <taxon>Verrucomicrobiales</taxon>
        <taxon>Verrucomicrobiaceae</taxon>
        <taxon>Roseimicrobium</taxon>
    </lineage>
</organism>
<comment type="caution">
    <text evidence="1">The sequence shown here is derived from an EMBL/GenBank/DDBJ whole genome shotgun (WGS) entry which is preliminary data.</text>
</comment>
<evidence type="ECO:0000313" key="1">
    <source>
        <dbReference type="EMBL" id="RBP46226.1"/>
    </source>
</evidence>